<dbReference type="RefSeq" id="WP_139126753.1">
    <property type="nucleotide sequence ID" value="NZ_CP043010.1"/>
</dbReference>
<dbReference type="EMBL" id="CP101185">
    <property type="protein sequence ID" value="UYV95922.1"/>
    <property type="molecule type" value="Genomic_DNA"/>
</dbReference>
<sequence length="107" mass="12126">MTSSFESPVSAVDLTRFGRAFWLPPFGEGNGLDALFWACLAELPRRTVRRALEALRDEDIPGWAAPLKKPKVLPRVKDGDEPYQLWVATVRYNGAEDVLIRVLNEER</sequence>
<dbReference type="AlphaFoldDB" id="A0AAX3ECX6"/>
<proteinExistence type="predicted"/>
<evidence type="ECO:0000313" key="1">
    <source>
        <dbReference type="EMBL" id="UYV95922.1"/>
    </source>
</evidence>
<gene>
    <name evidence="1" type="ORF">NL394_12590</name>
</gene>
<protein>
    <submittedName>
        <fullName evidence="1">Uncharacterized protein</fullName>
    </submittedName>
</protein>
<evidence type="ECO:0000313" key="2">
    <source>
        <dbReference type="Proteomes" id="UP001163293"/>
    </source>
</evidence>
<name>A0AAX3ECX6_PAEUR</name>
<reference evidence="1" key="1">
    <citation type="submission" date="2022-07" db="EMBL/GenBank/DDBJ databases">
        <authorList>
            <person name="Wu T."/>
        </authorList>
    </citation>
    <scope>NUCLEOTIDE SEQUENCE</scope>
    <source>
        <strain evidence="1">SD-1</strain>
    </source>
</reference>
<accession>A0AAX3ECX6</accession>
<dbReference type="Proteomes" id="UP001163293">
    <property type="component" value="Chromosome"/>
</dbReference>
<organism evidence="1 2">
    <name type="scientific">Paenarthrobacter ureafaciens</name>
    <dbReference type="NCBI Taxonomy" id="37931"/>
    <lineage>
        <taxon>Bacteria</taxon>
        <taxon>Bacillati</taxon>
        <taxon>Actinomycetota</taxon>
        <taxon>Actinomycetes</taxon>
        <taxon>Micrococcales</taxon>
        <taxon>Micrococcaceae</taxon>
        <taxon>Paenarthrobacter</taxon>
    </lineage>
</organism>
<keyword evidence="2" id="KW-1185">Reference proteome</keyword>